<dbReference type="RefSeq" id="WP_107032046.1">
    <property type="nucleotide sequence ID" value="NZ_PUEC01000011.1"/>
</dbReference>
<accession>A0A2V1IQ16</accession>
<dbReference type="InterPro" id="IPR050834">
    <property type="entry name" value="Glycosyltransf_2"/>
</dbReference>
<dbReference type="EMBL" id="PUEC01000011">
    <property type="protein sequence ID" value="PWB02581.1"/>
    <property type="molecule type" value="Genomic_DNA"/>
</dbReference>
<proteinExistence type="predicted"/>
<dbReference type="GO" id="GO:0016740">
    <property type="term" value="F:transferase activity"/>
    <property type="evidence" value="ECO:0007669"/>
    <property type="project" value="UniProtKB-KW"/>
</dbReference>
<dbReference type="PANTHER" id="PTHR43685">
    <property type="entry name" value="GLYCOSYLTRANSFERASE"/>
    <property type="match status" value="1"/>
</dbReference>
<dbReference type="Gene3D" id="3.90.550.10">
    <property type="entry name" value="Spore Coat Polysaccharide Biosynthesis Protein SpsA, Chain A"/>
    <property type="match status" value="1"/>
</dbReference>
<evidence type="ECO:0000313" key="3">
    <source>
        <dbReference type="Proteomes" id="UP000244905"/>
    </source>
</evidence>
<dbReference type="Pfam" id="PF00535">
    <property type="entry name" value="Glycos_transf_2"/>
    <property type="match status" value="1"/>
</dbReference>
<keyword evidence="3" id="KW-1185">Reference proteome</keyword>
<dbReference type="Proteomes" id="UP000244905">
    <property type="component" value="Unassembled WGS sequence"/>
</dbReference>
<organism evidence="2 3">
    <name type="scientific">Duncaniella muris</name>
    <dbReference type="NCBI Taxonomy" id="2094150"/>
    <lineage>
        <taxon>Bacteria</taxon>
        <taxon>Pseudomonadati</taxon>
        <taxon>Bacteroidota</taxon>
        <taxon>Bacteroidia</taxon>
        <taxon>Bacteroidales</taxon>
        <taxon>Muribaculaceae</taxon>
        <taxon>Duncaniella</taxon>
    </lineage>
</organism>
<dbReference type="InterPro" id="IPR001173">
    <property type="entry name" value="Glyco_trans_2-like"/>
</dbReference>
<protein>
    <submittedName>
        <fullName evidence="2">Glycosyltransferase family 2 protein</fullName>
    </submittedName>
</protein>
<dbReference type="CDD" id="cd00761">
    <property type="entry name" value="Glyco_tranf_GTA_type"/>
    <property type="match status" value="1"/>
</dbReference>
<dbReference type="AlphaFoldDB" id="A0A2V1IQ16"/>
<feature type="domain" description="Glycosyltransferase 2-like" evidence="1">
    <location>
        <begin position="8"/>
        <end position="111"/>
    </location>
</feature>
<dbReference type="GeneID" id="82525893"/>
<gene>
    <name evidence="2" type="ORF">C5O23_05990</name>
</gene>
<comment type="caution">
    <text evidence="2">The sequence shown here is derived from an EMBL/GenBank/DDBJ whole genome shotgun (WGS) entry which is preliminary data.</text>
</comment>
<name>A0A2V1IQ16_9BACT</name>
<dbReference type="SUPFAM" id="SSF53448">
    <property type="entry name" value="Nucleotide-diphospho-sugar transferases"/>
    <property type="match status" value="1"/>
</dbReference>
<dbReference type="PANTHER" id="PTHR43685:SF2">
    <property type="entry name" value="GLYCOSYLTRANSFERASE 2-LIKE DOMAIN-CONTAINING PROTEIN"/>
    <property type="match status" value="1"/>
</dbReference>
<evidence type="ECO:0000259" key="1">
    <source>
        <dbReference type="Pfam" id="PF00535"/>
    </source>
</evidence>
<reference evidence="3" key="1">
    <citation type="submission" date="2018-02" db="EMBL/GenBank/DDBJ databases">
        <authorList>
            <person name="Clavel T."/>
            <person name="Strowig T."/>
        </authorList>
    </citation>
    <scope>NUCLEOTIDE SEQUENCE [LARGE SCALE GENOMIC DNA]</scope>
    <source>
        <strain evidence="3">DSM 103720</strain>
    </source>
</reference>
<evidence type="ECO:0000313" key="2">
    <source>
        <dbReference type="EMBL" id="PWB02581.1"/>
    </source>
</evidence>
<sequence>MTASPLISVIVPVYNCAATLGRCVDSLLRQDYENFELLLVDDGSTDGSVSTLRRFFDRRIRLLAKENGGPASARNFGLDHCSPESELVCFVDSDDYVDRDYLGSLLAVGGDLAVTALVHHYPDGRMETQRLCDTEFTSFSDNREFLQALAGGAFNPPVGKLYSMKLIREARLRFPEIRLLEDVSFNFRYLEGCRSVRMADKATYHYVHRQGSETSRADMEAVDNYESFHRYLRSRFDAALGRDVDRFVYPQYMALILRFLRSSDTGKARGTLRREMVCRSFAAHRSSSAGEWLVKTLIRLRLFSLAMRLI</sequence>
<keyword evidence="2" id="KW-0808">Transferase</keyword>
<dbReference type="InterPro" id="IPR029044">
    <property type="entry name" value="Nucleotide-diphossugar_trans"/>
</dbReference>